<dbReference type="AlphaFoldDB" id="A0AAV5R5I5"/>
<keyword evidence="2" id="KW-1185">Reference proteome</keyword>
<dbReference type="EMBL" id="BTGB01000003">
    <property type="protein sequence ID" value="GMM46535.1"/>
    <property type="molecule type" value="Genomic_DNA"/>
</dbReference>
<name>A0AAV5R5I5_PICKL</name>
<dbReference type="Proteomes" id="UP001378960">
    <property type="component" value="Unassembled WGS sequence"/>
</dbReference>
<sequence>MIDEKTIKRKVEMANGTSTTNIKSGKIKIDKEWIGCIELNTKSPNLISLSQLISKGYTEIFTPEKSLLLPQVITMNHDTKSKLKELSKKWKDRLITIDEKDGIYELKYENISENNTKNETRNVYLSHCNSKKSEKLFAVNTSRLNLEMELAPTDLALTVF</sequence>
<gene>
    <name evidence="1" type="ORF">DAPK24_031100</name>
</gene>
<accession>A0AAV5R5I5</accession>
<evidence type="ECO:0000313" key="2">
    <source>
        <dbReference type="Proteomes" id="UP001378960"/>
    </source>
</evidence>
<comment type="caution">
    <text evidence="1">The sequence shown here is derived from an EMBL/GenBank/DDBJ whole genome shotgun (WGS) entry which is preliminary data.</text>
</comment>
<organism evidence="1 2">
    <name type="scientific">Pichia kluyveri</name>
    <name type="common">Yeast</name>
    <dbReference type="NCBI Taxonomy" id="36015"/>
    <lineage>
        <taxon>Eukaryota</taxon>
        <taxon>Fungi</taxon>
        <taxon>Dikarya</taxon>
        <taxon>Ascomycota</taxon>
        <taxon>Saccharomycotina</taxon>
        <taxon>Pichiomycetes</taxon>
        <taxon>Pichiales</taxon>
        <taxon>Pichiaceae</taxon>
        <taxon>Pichia</taxon>
    </lineage>
</organism>
<proteinExistence type="predicted"/>
<evidence type="ECO:0000313" key="1">
    <source>
        <dbReference type="EMBL" id="GMM46535.1"/>
    </source>
</evidence>
<protein>
    <submittedName>
        <fullName evidence="1">Uncharacterized protein</fullName>
    </submittedName>
</protein>
<reference evidence="1 2" key="1">
    <citation type="journal article" date="2023" name="Elife">
        <title>Identification of key yeast species and microbe-microbe interactions impacting larval growth of Drosophila in the wild.</title>
        <authorList>
            <person name="Mure A."/>
            <person name="Sugiura Y."/>
            <person name="Maeda R."/>
            <person name="Honda K."/>
            <person name="Sakurai N."/>
            <person name="Takahashi Y."/>
            <person name="Watada M."/>
            <person name="Katoh T."/>
            <person name="Gotoh A."/>
            <person name="Gotoh Y."/>
            <person name="Taniguchi I."/>
            <person name="Nakamura K."/>
            <person name="Hayashi T."/>
            <person name="Katayama T."/>
            <person name="Uemura T."/>
            <person name="Hattori Y."/>
        </authorList>
    </citation>
    <scope>NUCLEOTIDE SEQUENCE [LARGE SCALE GENOMIC DNA]</scope>
    <source>
        <strain evidence="1 2">PK-24</strain>
    </source>
</reference>